<organism evidence="2 3">
    <name type="scientific">Trichonephila clavipes</name>
    <name type="common">Golden silk orbweaver</name>
    <name type="synonym">Nephila clavipes</name>
    <dbReference type="NCBI Taxonomy" id="2585209"/>
    <lineage>
        <taxon>Eukaryota</taxon>
        <taxon>Metazoa</taxon>
        <taxon>Ecdysozoa</taxon>
        <taxon>Arthropoda</taxon>
        <taxon>Chelicerata</taxon>
        <taxon>Arachnida</taxon>
        <taxon>Araneae</taxon>
        <taxon>Araneomorphae</taxon>
        <taxon>Entelegynae</taxon>
        <taxon>Araneoidea</taxon>
        <taxon>Nephilidae</taxon>
        <taxon>Trichonephila</taxon>
    </lineage>
</organism>
<feature type="region of interest" description="Disordered" evidence="1">
    <location>
        <begin position="68"/>
        <end position="102"/>
    </location>
</feature>
<evidence type="ECO:0000313" key="2">
    <source>
        <dbReference type="EMBL" id="GFY25069.1"/>
    </source>
</evidence>
<dbReference type="AlphaFoldDB" id="A0A8X7BBU9"/>
<reference evidence="2" key="1">
    <citation type="submission" date="2020-08" db="EMBL/GenBank/DDBJ databases">
        <title>Multicomponent nature underlies the extraordinary mechanical properties of spider dragline silk.</title>
        <authorList>
            <person name="Kono N."/>
            <person name="Nakamura H."/>
            <person name="Mori M."/>
            <person name="Yoshida Y."/>
            <person name="Ohtoshi R."/>
            <person name="Malay A.D."/>
            <person name="Moran D.A.P."/>
            <person name="Tomita M."/>
            <person name="Numata K."/>
            <person name="Arakawa K."/>
        </authorList>
    </citation>
    <scope>NUCLEOTIDE SEQUENCE</scope>
</reference>
<dbReference type="EMBL" id="BMAU01021370">
    <property type="protein sequence ID" value="GFY25069.1"/>
    <property type="molecule type" value="Genomic_DNA"/>
</dbReference>
<evidence type="ECO:0000256" key="1">
    <source>
        <dbReference type="SAM" id="MobiDB-lite"/>
    </source>
</evidence>
<protein>
    <submittedName>
        <fullName evidence="2">HTH_Tnp_Tc3_2 domain-containing protein</fullName>
    </submittedName>
</protein>
<name>A0A8X7BBU9_TRICX</name>
<accession>A0A8X7BBU9</accession>
<comment type="caution">
    <text evidence="2">The sequence shown here is derived from an EMBL/GenBank/DDBJ whole genome shotgun (WGS) entry which is preliminary data.</text>
</comment>
<evidence type="ECO:0000313" key="3">
    <source>
        <dbReference type="Proteomes" id="UP000887159"/>
    </source>
</evidence>
<gene>
    <name evidence="2" type="primary">NCL1_53147</name>
    <name evidence="2" type="ORF">TNCV_2692601</name>
</gene>
<sequence length="102" mass="12095">MRSLKYRIQQQYSQKKPQKILTSSTALRHNYQCLKYTDCSLSYRNIDDRVGRDPMTVSRIWNRWVQDGNKERHAGSQRPSFTSSRKDRHVTRMTLTDRAATS</sequence>
<dbReference type="Proteomes" id="UP000887159">
    <property type="component" value="Unassembled WGS sequence"/>
</dbReference>
<proteinExistence type="predicted"/>
<keyword evidence="3" id="KW-1185">Reference proteome</keyword>